<dbReference type="PANTHER" id="PTHR43061">
    <property type="entry name" value="GTP DIPHOSPHOKINASE RSH1, CHLOROPLASTIC-RELATED"/>
    <property type="match status" value="1"/>
</dbReference>
<evidence type="ECO:0000313" key="1">
    <source>
        <dbReference type="EMBL" id="KAH0739284.1"/>
    </source>
</evidence>
<proteinExistence type="predicted"/>
<organism evidence="1 2">
    <name type="scientific">Solanum tuberosum</name>
    <name type="common">Potato</name>
    <dbReference type="NCBI Taxonomy" id="4113"/>
    <lineage>
        <taxon>Eukaryota</taxon>
        <taxon>Viridiplantae</taxon>
        <taxon>Streptophyta</taxon>
        <taxon>Embryophyta</taxon>
        <taxon>Tracheophyta</taxon>
        <taxon>Spermatophyta</taxon>
        <taxon>Magnoliopsida</taxon>
        <taxon>eudicotyledons</taxon>
        <taxon>Gunneridae</taxon>
        <taxon>Pentapetalae</taxon>
        <taxon>asterids</taxon>
        <taxon>lamiids</taxon>
        <taxon>Solanales</taxon>
        <taxon>Solanaceae</taxon>
        <taxon>Solanoideae</taxon>
        <taxon>Solaneae</taxon>
        <taxon>Solanum</taxon>
    </lineage>
</organism>
<protein>
    <submittedName>
        <fullName evidence="1">Uncharacterized protein</fullName>
    </submittedName>
</protein>
<evidence type="ECO:0000313" key="2">
    <source>
        <dbReference type="Proteomes" id="UP000826656"/>
    </source>
</evidence>
<dbReference type="EMBL" id="JAIVGD010000028">
    <property type="protein sequence ID" value="KAH0739284.1"/>
    <property type="molecule type" value="Genomic_DNA"/>
</dbReference>
<reference evidence="1 2" key="1">
    <citation type="journal article" date="2021" name="bioRxiv">
        <title>Chromosome-scale and haplotype-resolved genome assembly of a tetraploid potato cultivar.</title>
        <authorList>
            <person name="Sun H."/>
            <person name="Jiao W.-B."/>
            <person name="Krause K."/>
            <person name="Campoy J.A."/>
            <person name="Goel M."/>
            <person name="Folz-Donahue K."/>
            <person name="Kukat C."/>
            <person name="Huettel B."/>
            <person name="Schneeberger K."/>
        </authorList>
    </citation>
    <scope>NUCLEOTIDE SEQUENCE [LARGE SCALE GENOMIC DNA]</scope>
    <source>
        <strain evidence="1">SolTubOtavaFocal</strain>
        <tissue evidence="1">Leaves</tissue>
    </source>
</reference>
<accession>A0ABQ7TX57</accession>
<comment type="caution">
    <text evidence="1">The sequence shown here is derived from an EMBL/GenBank/DDBJ whole genome shotgun (WGS) entry which is preliminary data.</text>
</comment>
<keyword evidence="2" id="KW-1185">Reference proteome</keyword>
<sequence length="328" mass="36073">MASATSMSVSIECVNICKAWKGDVSGRLDCSVLSCAWKAPRALTGLLASTAHPSQCSSTPFGRYGRRGRLRRCGLSSKSAFQRHKQWLQHAKTRCARHKIMKFLREQAALSASEITVDSVKEFAAESEGDITVEELADYSKGTKHSWEKILKNVMDVSSARMSSEDIFQLHSGSIQIPKVNGKHNKCMQHTILKATGDTLSQGNGVGEMRLANIPRCRDVLPGLDGWLASKVATWQNLEGHSVQWFCVVSIDRKATFFGLLLVMDDISNHYNSLGMMADITSALAAVGVIICSCAVVYTHEQVKDLETLIGLRSELAKLCWTVSLLKH</sequence>
<gene>
    <name evidence="1" type="ORF">KY290_037989</name>
</gene>
<dbReference type="Proteomes" id="UP000826656">
    <property type="component" value="Unassembled WGS sequence"/>
</dbReference>
<name>A0ABQ7TX57_SOLTU</name>
<dbReference type="PANTHER" id="PTHR43061:SF1">
    <property type="entry name" value="GTP DIPHOSPHOKINASE RSH1, CHLOROPLASTIC-RELATED"/>
    <property type="match status" value="1"/>
</dbReference>